<dbReference type="PANTHER" id="PTHR43179">
    <property type="entry name" value="RHAMNOSYLTRANSFERASE WBBL"/>
    <property type="match status" value="1"/>
</dbReference>
<dbReference type="PANTHER" id="PTHR43179:SF7">
    <property type="entry name" value="RHAMNOSYLTRANSFERASE WBBL"/>
    <property type="match status" value="1"/>
</dbReference>
<protein>
    <submittedName>
        <fullName evidence="2">GT2 family glycosyltransferase</fullName>
    </submittedName>
</protein>
<dbReference type="RefSeq" id="WP_192755494.1">
    <property type="nucleotide sequence ID" value="NZ_BAABJL010000194.1"/>
</dbReference>
<feature type="domain" description="Glycosyltransferase 2-like" evidence="1">
    <location>
        <begin position="7"/>
        <end position="132"/>
    </location>
</feature>
<reference evidence="2" key="1">
    <citation type="submission" date="2020-10" db="EMBL/GenBank/DDBJ databases">
        <title>Sequencing the genomes of 1000 actinobacteria strains.</title>
        <authorList>
            <person name="Klenk H.-P."/>
        </authorList>
    </citation>
    <scope>NUCLEOTIDE SEQUENCE</scope>
    <source>
        <strain evidence="2">DSM 45354</strain>
    </source>
</reference>
<dbReference type="Pfam" id="PF13692">
    <property type="entry name" value="Glyco_trans_1_4"/>
    <property type="match status" value="1"/>
</dbReference>
<accession>A0A927RHQ0</accession>
<keyword evidence="3" id="KW-1185">Reference proteome</keyword>
<dbReference type="Pfam" id="PF00535">
    <property type="entry name" value="Glycos_transf_2"/>
    <property type="match status" value="1"/>
</dbReference>
<dbReference type="SUPFAM" id="SSF53756">
    <property type="entry name" value="UDP-Glycosyltransferase/glycogen phosphorylase"/>
    <property type="match status" value="1"/>
</dbReference>
<dbReference type="Gene3D" id="3.90.550.10">
    <property type="entry name" value="Spore Coat Polysaccharide Biosynthesis Protein SpsA, Chain A"/>
    <property type="match status" value="1"/>
</dbReference>
<sequence length="673" mass="73723">MIQPEVSILLVSWNTLAETRACLESLPRSVDDDLSYEVIAVDNGSRDGSAEMLADWPRVHLVRNEVNTGFAAAVNQAYARAGGAYVLLLNSDIQFRPGALSVLARFLHDHPDAAGVAPLYLNPDGTIQQHYMRLPSFPSALAAATALRWLPGFRQALNSYLMRGADFSRARPVEQPSASCLLLRRRDLDPDVVLDERLPIYFNDVLLARALAAKGRQLWMTPDAVLVHTMGASTKLLGRRARSQHHLGGLVRYLRLTQPGHRVALFQSLALLDRLGRRVLRGRHELTLPEAIAAVRGDVGPLPDGDSRTWVVMLSGVRWSSGSHRQHALAQELAGDYRVLFVDPPTHRPAWRLTVDRVAPSVWRANAPSPLPFGRHLPPVNRVNRSVAAAALCRWLDQAPARRLLWLDDDLAASIAGRLEETAVVYDAVDLDWTFTRRWNRAHLRRGLQEAVAAADLVLASSPALPDRLPKARREPVVVPNACDPDLFTPVGEVNTAIARQSGPHLCYTGAIDTRAFDARLVATVARRHPRWTFHLVGPATPAGRAPLAGLPNVHLTGPVPFEEVPAIIRACDVCLIPYRLGGLIDYVHPKKLYEYLAAGKPVVATALPALTAMEGLLHLAANAEEFEEGIEKALASATSPTAVAARRQAAKENSWSARGRQVRALLATLEDV</sequence>
<dbReference type="Gene3D" id="3.40.50.2000">
    <property type="entry name" value="Glycogen Phosphorylase B"/>
    <property type="match status" value="1"/>
</dbReference>
<proteinExistence type="predicted"/>
<evidence type="ECO:0000259" key="1">
    <source>
        <dbReference type="Pfam" id="PF00535"/>
    </source>
</evidence>
<dbReference type="Proteomes" id="UP000638648">
    <property type="component" value="Unassembled WGS sequence"/>
</dbReference>
<comment type="caution">
    <text evidence="2">The sequence shown here is derived from an EMBL/GenBank/DDBJ whole genome shotgun (WGS) entry which is preliminary data.</text>
</comment>
<dbReference type="EMBL" id="JADBEM010000001">
    <property type="protein sequence ID" value="MBE1612450.1"/>
    <property type="molecule type" value="Genomic_DNA"/>
</dbReference>
<name>A0A927RHQ0_9ACTN</name>
<organism evidence="2 3">
    <name type="scientific">Actinopolymorpha pittospori</name>
    <dbReference type="NCBI Taxonomy" id="648752"/>
    <lineage>
        <taxon>Bacteria</taxon>
        <taxon>Bacillati</taxon>
        <taxon>Actinomycetota</taxon>
        <taxon>Actinomycetes</taxon>
        <taxon>Propionibacteriales</taxon>
        <taxon>Actinopolymorphaceae</taxon>
        <taxon>Actinopolymorpha</taxon>
    </lineage>
</organism>
<dbReference type="SUPFAM" id="SSF53448">
    <property type="entry name" value="Nucleotide-diphospho-sugar transferases"/>
    <property type="match status" value="1"/>
</dbReference>
<gene>
    <name evidence="2" type="ORF">HEB94_009298</name>
</gene>
<evidence type="ECO:0000313" key="2">
    <source>
        <dbReference type="EMBL" id="MBE1612450.1"/>
    </source>
</evidence>
<dbReference type="AlphaFoldDB" id="A0A927RHQ0"/>
<dbReference type="InterPro" id="IPR029044">
    <property type="entry name" value="Nucleotide-diphossugar_trans"/>
</dbReference>
<evidence type="ECO:0000313" key="3">
    <source>
        <dbReference type="Proteomes" id="UP000638648"/>
    </source>
</evidence>
<dbReference type="InterPro" id="IPR001173">
    <property type="entry name" value="Glyco_trans_2-like"/>
</dbReference>